<evidence type="ECO:0000256" key="2">
    <source>
        <dbReference type="ARBA" id="ARBA00004642"/>
    </source>
</evidence>
<dbReference type="InterPro" id="IPR011989">
    <property type="entry name" value="ARM-like"/>
</dbReference>
<accession>A0A7J7DWA7</accession>
<dbReference type="AlphaFoldDB" id="A0A7J7DWA7"/>
<feature type="domain" description="TEX10-like TPR repeats" evidence="6">
    <location>
        <begin position="493"/>
        <end position="635"/>
    </location>
</feature>
<dbReference type="Pfam" id="PF12333">
    <property type="entry name" value="Ipi1_N"/>
    <property type="match status" value="1"/>
</dbReference>
<gene>
    <name evidence="7" type="ORF">HS088_TW03G00922</name>
</gene>
<sequence length="866" mass="98465">MVRTKATSMKQQKRGIDFKKIKRKIGRKLPPPKNATNTEIKSKAIVLPEQSVASEKAGLAVSKKGLTLKELLQQTAHHNSKVRKDALLGIKDLFLRHPAELRLHRYAVIEKLRERISDDDKVVRETLYQLLKSVVFPGCKEDNQGPFISLMMAYIFNAMTHLAIDIRLMAFKFFDLVVQYYPPSFFNYAEKILQNFEDILRNNQFYLQDKGKLRNALACLVNCLLLLPCNKRDVESNEEKAAEKRILHGYEPDSPSKSAGFSFIFHKLRDLVAVLVNCFQDFVPLAHSLPVLDSQSYDCMLSIVQSIDLAVMFYVRWIPKSASLYGVADAAIWDQTLSSVLIKKLFIVFPLNSTHHLSAKGDDKYFVLNILITKIFFHLTEFSWPPSDLLEKYLAFIEDALLGKICRDMRTGKPFQERNLISLLSFIPKLVSQLAGDWRSRLVQAFTKTFKDCNPESSLKLACLSTIQKMLVPEEEVPLQFASDPTTLDYQIAWMRELPKLLVALGDKHPSSSQAVLRLQLQLGQRSSSSSSLEWEYNQMQFALGDLYSTCQGGHTCYGPFVRLPRDCQELAVCCLYYFSCLESIFLKSIASCCLCDDLDPSVLFRIIEVLHSAFQVGRVQITDHISFFITLLSHFRVFPESDVKISNLGTFKSMTSAIDSCLSQMGDKPLVFQILENIIIEQISSKLPLDNTCAMLRILVSLDTKPTRLSEPSIITLSNFLPGYLIDVVLCIPENHDKAMKSTQICSCRFYLLPCFFLFDRSHKLLSLVLTLMGSLIKSSYSLHSGPTQYTAERASRVDAMVSVLLLMHKDVKLRKILSSSKTEINYFSQNLYHLQASKGKNMKLEERHRIQCALDRLKVVTSTS</sequence>
<dbReference type="Gene3D" id="1.25.10.10">
    <property type="entry name" value="Leucine-rich Repeat Variant"/>
    <property type="match status" value="1"/>
</dbReference>
<dbReference type="InterPro" id="IPR024679">
    <property type="entry name" value="Ipi1_N"/>
</dbReference>
<name>A0A7J7DWA7_TRIWF</name>
<dbReference type="OrthoDB" id="361362at2759"/>
<comment type="subcellular location">
    <subcellularLocation>
        <location evidence="1">Nucleus</location>
        <location evidence="1">Nucleolus</location>
    </subcellularLocation>
    <subcellularLocation>
        <location evidence="2">Nucleus</location>
        <location evidence="2">Nucleoplasm</location>
    </subcellularLocation>
</comment>
<dbReference type="FunFam" id="1.25.10.10:FF:000348">
    <property type="entry name" value="uncharacterized protein LOC106763108 isoform X2"/>
    <property type="match status" value="1"/>
</dbReference>
<dbReference type="GO" id="GO:0005634">
    <property type="term" value="C:nucleus"/>
    <property type="evidence" value="ECO:0007669"/>
    <property type="project" value="UniProtKB-SubCell"/>
</dbReference>
<evidence type="ECO:0000256" key="4">
    <source>
        <dbReference type="ARBA" id="ARBA00023242"/>
    </source>
</evidence>
<feature type="domain" description="Pre-rRNA-processing protein Ipi1 N-terminal" evidence="5">
    <location>
        <begin position="146"/>
        <end position="208"/>
    </location>
</feature>
<keyword evidence="4" id="KW-0539">Nucleus</keyword>
<dbReference type="PANTHER" id="PTHR16056">
    <property type="entry name" value="REGULATOR OF MICROTUBULE DYNAMICS PROTEIN"/>
    <property type="match status" value="1"/>
</dbReference>
<evidence type="ECO:0000259" key="5">
    <source>
        <dbReference type="Pfam" id="PF12333"/>
    </source>
</evidence>
<dbReference type="InParanoid" id="A0A7J7DWA7"/>
<comment type="caution">
    <text evidence="7">The sequence shown here is derived from an EMBL/GenBank/DDBJ whole genome shotgun (WGS) entry which is preliminary data.</text>
</comment>
<dbReference type="Proteomes" id="UP000593562">
    <property type="component" value="Unassembled WGS sequence"/>
</dbReference>
<dbReference type="FunCoup" id="A0A7J7DWA7">
    <property type="interactions" value="3037"/>
</dbReference>
<dbReference type="SUPFAM" id="SSF48371">
    <property type="entry name" value="ARM repeat"/>
    <property type="match status" value="1"/>
</dbReference>
<dbReference type="Pfam" id="PF25781">
    <property type="entry name" value="TPR_TEX10"/>
    <property type="match status" value="1"/>
</dbReference>
<organism evidence="7 8">
    <name type="scientific">Tripterygium wilfordii</name>
    <name type="common">Thunder God vine</name>
    <dbReference type="NCBI Taxonomy" id="458696"/>
    <lineage>
        <taxon>Eukaryota</taxon>
        <taxon>Viridiplantae</taxon>
        <taxon>Streptophyta</taxon>
        <taxon>Embryophyta</taxon>
        <taxon>Tracheophyta</taxon>
        <taxon>Spermatophyta</taxon>
        <taxon>Magnoliopsida</taxon>
        <taxon>eudicotyledons</taxon>
        <taxon>Gunneridae</taxon>
        <taxon>Pentapetalae</taxon>
        <taxon>rosids</taxon>
        <taxon>fabids</taxon>
        <taxon>Celastrales</taxon>
        <taxon>Celastraceae</taxon>
        <taxon>Tripterygium</taxon>
    </lineage>
</organism>
<evidence type="ECO:0000313" key="7">
    <source>
        <dbReference type="EMBL" id="KAF5750583.1"/>
    </source>
</evidence>
<proteinExistence type="inferred from homology"/>
<reference evidence="7 8" key="1">
    <citation type="journal article" date="2020" name="Nat. Commun.">
        <title>Genome of Tripterygium wilfordii and identification of cytochrome P450 involved in triptolide biosynthesis.</title>
        <authorList>
            <person name="Tu L."/>
            <person name="Su P."/>
            <person name="Zhang Z."/>
            <person name="Gao L."/>
            <person name="Wang J."/>
            <person name="Hu T."/>
            <person name="Zhou J."/>
            <person name="Zhang Y."/>
            <person name="Zhao Y."/>
            <person name="Liu Y."/>
            <person name="Song Y."/>
            <person name="Tong Y."/>
            <person name="Lu Y."/>
            <person name="Yang J."/>
            <person name="Xu C."/>
            <person name="Jia M."/>
            <person name="Peters R.J."/>
            <person name="Huang L."/>
            <person name="Gao W."/>
        </authorList>
    </citation>
    <scope>NUCLEOTIDE SEQUENCE [LARGE SCALE GENOMIC DNA]</scope>
    <source>
        <strain evidence="8">cv. XIE 37</strain>
        <tissue evidence="7">Leaf</tissue>
    </source>
</reference>
<keyword evidence="8" id="KW-1185">Reference proteome</keyword>
<dbReference type="InterPro" id="IPR057949">
    <property type="entry name" value="TPR_TEX10"/>
</dbReference>
<evidence type="ECO:0000259" key="6">
    <source>
        <dbReference type="Pfam" id="PF25781"/>
    </source>
</evidence>
<dbReference type="EMBL" id="JAAARO010000003">
    <property type="protein sequence ID" value="KAF5750583.1"/>
    <property type="molecule type" value="Genomic_DNA"/>
</dbReference>
<protein>
    <submittedName>
        <fullName evidence="7">Testis-expressed sequence 10 protein isoform X1</fullName>
    </submittedName>
</protein>
<evidence type="ECO:0000256" key="3">
    <source>
        <dbReference type="ARBA" id="ARBA00006427"/>
    </source>
</evidence>
<comment type="similarity">
    <text evidence="3">Belongs to the IPI1/TEX10 family.</text>
</comment>
<dbReference type="PANTHER" id="PTHR16056:SF2">
    <property type="entry name" value="TESTIS-EXPRESSED PROTEIN 10"/>
    <property type="match status" value="1"/>
</dbReference>
<evidence type="ECO:0000256" key="1">
    <source>
        <dbReference type="ARBA" id="ARBA00004604"/>
    </source>
</evidence>
<evidence type="ECO:0000313" key="8">
    <source>
        <dbReference type="Proteomes" id="UP000593562"/>
    </source>
</evidence>
<dbReference type="InterPro" id="IPR016024">
    <property type="entry name" value="ARM-type_fold"/>
</dbReference>